<keyword evidence="2" id="KW-1133">Transmembrane helix</keyword>
<dbReference type="KEGG" id="tpro:Ga0080559_TMP767"/>
<dbReference type="EMBL" id="CP014796">
    <property type="protein sequence ID" value="APX21563.1"/>
    <property type="molecule type" value="Genomic_DNA"/>
</dbReference>
<organism evidence="3 4">
    <name type="scientific">Salipiger profundus</name>
    <dbReference type="NCBI Taxonomy" id="1229727"/>
    <lineage>
        <taxon>Bacteria</taxon>
        <taxon>Pseudomonadati</taxon>
        <taxon>Pseudomonadota</taxon>
        <taxon>Alphaproteobacteria</taxon>
        <taxon>Rhodobacterales</taxon>
        <taxon>Roseobacteraceae</taxon>
        <taxon>Salipiger</taxon>
    </lineage>
</organism>
<feature type="compositionally biased region" description="Basic and acidic residues" evidence="1">
    <location>
        <begin position="20"/>
        <end position="30"/>
    </location>
</feature>
<sequence length="112" mass="11421">MSGEDEKKAAADGGGAQSARLRDDIDRGSTGDKVAFSDPAAAPLGTDAEAGGSPTELGAMAEARKAEGESKEPRQPKKSPAELQRTSHPRPLVTVAVLAVVIAGLALIWVGM</sequence>
<feature type="region of interest" description="Disordered" evidence="1">
    <location>
        <begin position="1"/>
        <end position="90"/>
    </location>
</feature>
<dbReference type="OrthoDB" id="7306245at2"/>
<evidence type="ECO:0000256" key="2">
    <source>
        <dbReference type="SAM" id="Phobius"/>
    </source>
</evidence>
<gene>
    <name evidence="3" type="ORF">Ga0080559_TMP767</name>
</gene>
<evidence type="ECO:0000313" key="4">
    <source>
        <dbReference type="Proteomes" id="UP000186559"/>
    </source>
</evidence>
<name>A0A1U7D0E1_9RHOB</name>
<feature type="transmembrane region" description="Helical" evidence="2">
    <location>
        <begin position="92"/>
        <end position="111"/>
    </location>
</feature>
<keyword evidence="2" id="KW-0472">Membrane</keyword>
<reference evidence="3 4" key="1">
    <citation type="submission" date="2016-03" db="EMBL/GenBank/DDBJ databases">
        <title>Deep-sea bacteria in the southern Pacific.</title>
        <authorList>
            <person name="Tang K."/>
        </authorList>
    </citation>
    <scope>NUCLEOTIDE SEQUENCE [LARGE SCALE GENOMIC DNA]</scope>
    <source>
        <strain evidence="3 4">JLT2016</strain>
    </source>
</reference>
<protein>
    <submittedName>
        <fullName evidence="3">Excinuclease ATPase subunit</fullName>
    </submittedName>
</protein>
<accession>A0A1U7D0E1</accession>
<evidence type="ECO:0000313" key="3">
    <source>
        <dbReference type="EMBL" id="APX21563.1"/>
    </source>
</evidence>
<keyword evidence="4" id="KW-1185">Reference proteome</keyword>
<feature type="compositionally biased region" description="Basic and acidic residues" evidence="1">
    <location>
        <begin position="62"/>
        <end position="75"/>
    </location>
</feature>
<dbReference type="RefSeq" id="WP_076622176.1">
    <property type="nucleotide sequence ID" value="NZ_BMEW01000002.1"/>
</dbReference>
<proteinExistence type="predicted"/>
<evidence type="ECO:0000256" key="1">
    <source>
        <dbReference type="SAM" id="MobiDB-lite"/>
    </source>
</evidence>
<feature type="compositionally biased region" description="Basic and acidic residues" evidence="1">
    <location>
        <begin position="1"/>
        <end position="10"/>
    </location>
</feature>
<dbReference type="AlphaFoldDB" id="A0A1U7D0E1"/>
<dbReference type="Proteomes" id="UP000186559">
    <property type="component" value="Chromosome"/>
</dbReference>
<keyword evidence="2" id="KW-0812">Transmembrane</keyword>